<evidence type="ECO:0000313" key="1">
    <source>
        <dbReference type="EMBL" id="MFF0546880.1"/>
    </source>
</evidence>
<keyword evidence="2" id="KW-1185">Reference proteome</keyword>
<name>A0ABW6PWR1_9NOCA</name>
<accession>A0ABW6PWR1</accession>
<proteinExistence type="predicted"/>
<sequence>MSSSTQQEVPTCWDCADAVRDGVAGVTGEHVVLKFETVYGDCDGSTPCEHWDDQVGFVVAGDPPVPPFWSVTCCRACVFRAQAYVSARTGLPAGPLQLFTTVS</sequence>
<dbReference type="EMBL" id="JBIAMX010000028">
    <property type="protein sequence ID" value="MFF0546880.1"/>
    <property type="molecule type" value="Genomic_DNA"/>
</dbReference>
<dbReference type="RefSeq" id="WP_387703065.1">
    <property type="nucleotide sequence ID" value="NZ_JBIAMX010000028.1"/>
</dbReference>
<dbReference type="Proteomes" id="UP001601444">
    <property type="component" value="Unassembled WGS sequence"/>
</dbReference>
<organism evidence="1 2">
    <name type="scientific">Nocardia thailandica</name>
    <dbReference type="NCBI Taxonomy" id="257275"/>
    <lineage>
        <taxon>Bacteria</taxon>
        <taxon>Bacillati</taxon>
        <taxon>Actinomycetota</taxon>
        <taxon>Actinomycetes</taxon>
        <taxon>Mycobacteriales</taxon>
        <taxon>Nocardiaceae</taxon>
        <taxon>Nocardia</taxon>
    </lineage>
</organism>
<comment type="caution">
    <text evidence="1">The sequence shown here is derived from an EMBL/GenBank/DDBJ whole genome shotgun (WGS) entry which is preliminary data.</text>
</comment>
<evidence type="ECO:0000313" key="2">
    <source>
        <dbReference type="Proteomes" id="UP001601444"/>
    </source>
</evidence>
<reference evidence="1 2" key="1">
    <citation type="submission" date="2024-10" db="EMBL/GenBank/DDBJ databases">
        <title>The Natural Products Discovery Center: Release of the First 8490 Sequenced Strains for Exploring Actinobacteria Biosynthetic Diversity.</title>
        <authorList>
            <person name="Kalkreuter E."/>
            <person name="Kautsar S.A."/>
            <person name="Yang D."/>
            <person name="Bader C.D."/>
            <person name="Teijaro C.N."/>
            <person name="Fluegel L."/>
            <person name="Davis C.M."/>
            <person name="Simpson J.R."/>
            <person name="Lauterbach L."/>
            <person name="Steele A.D."/>
            <person name="Gui C."/>
            <person name="Meng S."/>
            <person name="Li G."/>
            <person name="Viehrig K."/>
            <person name="Ye F."/>
            <person name="Su P."/>
            <person name="Kiefer A.F."/>
            <person name="Nichols A."/>
            <person name="Cepeda A.J."/>
            <person name="Yan W."/>
            <person name="Fan B."/>
            <person name="Jiang Y."/>
            <person name="Adhikari A."/>
            <person name="Zheng C.-J."/>
            <person name="Schuster L."/>
            <person name="Cowan T.M."/>
            <person name="Smanski M.J."/>
            <person name="Chevrette M.G."/>
            <person name="De Carvalho L.P.S."/>
            <person name="Shen B."/>
        </authorList>
    </citation>
    <scope>NUCLEOTIDE SEQUENCE [LARGE SCALE GENOMIC DNA]</scope>
    <source>
        <strain evidence="1 2">NPDC004045</strain>
    </source>
</reference>
<gene>
    <name evidence="1" type="ORF">ACFYTF_28990</name>
</gene>
<protein>
    <submittedName>
        <fullName evidence="1">Uncharacterized protein</fullName>
    </submittedName>
</protein>